<dbReference type="CDD" id="cd18186">
    <property type="entry name" value="BTB_POZ_ZBTB_KLHL-like"/>
    <property type="match status" value="1"/>
</dbReference>
<dbReference type="PANTHER" id="PTHR22744:SF14">
    <property type="entry name" value="BTB DOMAIN-CONTAINING PROTEIN-RELATED"/>
    <property type="match status" value="1"/>
</dbReference>
<evidence type="ECO:0000259" key="1">
    <source>
        <dbReference type="PROSITE" id="PS50097"/>
    </source>
</evidence>
<dbReference type="SMART" id="SM00225">
    <property type="entry name" value="BTB"/>
    <property type="match status" value="1"/>
</dbReference>
<protein>
    <recommendedName>
        <fullName evidence="1">BTB domain-containing protein</fullName>
    </recommendedName>
</protein>
<dbReference type="Pfam" id="PF00651">
    <property type="entry name" value="BTB"/>
    <property type="match status" value="1"/>
</dbReference>
<comment type="caution">
    <text evidence="2">The sequence shown here is derived from an EMBL/GenBank/DDBJ whole genome shotgun (WGS) entry which is preliminary data.</text>
</comment>
<accession>A0AAV5VJZ5</accession>
<feature type="domain" description="BTB" evidence="1">
    <location>
        <begin position="141"/>
        <end position="200"/>
    </location>
</feature>
<keyword evidence="3" id="KW-1185">Reference proteome</keyword>
<dbReference type="AlphaFoldDB" id="A0AAV5VJZ5"/>
<dbReference type="InterPro" id="IPR000210">
    <property type="entry name" value="BTB/POZ_dom"/>
</dbReference>
<dbReference type="PANTHER" id="PTHR22744">
    <property type="entry name" value="HELIX LOOP HELIX PROTEIN 21-RELATED"/>
    <property type="match status" value="1"/>
</dbReference>
<sequence>MPPAERVPESQRIKLEIGNGGKIREGEIMTVEKRINGFPWKLMVWFNGRIKRRSIVLMCKKNEESELWWCDASLRYFIGINISQEVKHRFMSWDKKSLCFGRSTVHDLSTIEVDIDTNGESGERFYAKPLVPYGIPYDSESSCVLILHGGNFRVNKKYLASQSSYFNALFYGGFKESNQKAIEIKDVTLEDMKYLLWILHGIQSIKVEEAEYWLQLAQRFDLKIVEDAVINCLLGSDSLSLHSKLLWSDQHNLKPLKSILLPMYKQLDLIDLYKSTEFSQFSLELTRELYGRFVEVSEK</sequence>
<dbReference type="InterPro" id="IPR011333">
    <property type="entry name" value="SKP1/BTB/POZ_sf"/>
</dbReference>
<dbReference type="Gene3D" id="3.30.710.10">
    <property type="entry name" value="Potassium Channel Kv1.1, Chain A"/>
    <property type="match status" value="1"/>
</dbReference>
<evidence type="ECO:0000313" key="3">
    <source>
        <dbReference type="Proteomes" id="UP001432322"/>
    </source>
</evidence>
<dbReference type="PROSITE" id="PS50097">
    <property type="entry name" value="BTB"/>
    <property type="match status" value="1"/>
</dbReference>
<organism evidence="2 3">
    <name type="scientific">Pristionchus fissidentatus</name>
    <dbReference type="NCBI Taxonomy" id="1538716"/>
    <lineage>
        <taxon>Eukaryota</taxon>
        <taxon>Metazoa</taxon>
        <taxon>Ecdysozoa</taxon>
        <taxon>Nematoda</taxon>
        <taxon>Chromadorea</taxon>
        <taxon>Rhabditida</taxon>
        <taxon>Rhabditina</taxon>
        <taxon>Diplogasteromorpha</taxon>
        <taxon>Diplogasteroidea</taxon>
        <taxon>Neodiplogasteridae</taxon>
        <taxon>Pristionchus</taxon>
    </lineage>
</organism>
<dbReference type="Proteomes" id="UP001432322">
    <property type="component" value="Unassembled WGS sequence"/>
</dbReference>
<reference evidence="2" key="1">
    <citation type="submission" date="2023-10" db="EMBL/GenBank/DDBJ databases">
        <title>Genome assembly of Pristionchus species.</title>
        <authorList>
            <person name="Yoshida K."/>
            <person name="Sommer R.J."/>
        </authorList>
    </citation>
    <scope>NUCLEOTIDE SEQUENCE</scope>
    <source>
        <strain evidence="2">RS5133</strain>
    </source>
</reference>
<proteinExistence type="predicted"/>
<dbReference type="EMBL" id="BTSY01000003">
    <property type="protein sequence ID" value="GMT19721.1"/>
    <property type="molecule type" value="Genomic_DNA"/>
</dbReference>
<gene>
    <name evidence="2" type="ORF">PFISCL1PPCAC_11018</name>
</gene>
<evidence type="ECO:0000313" key="2">
    <source>
        <dbReference type="EMBL" id="GMT19721.1"/>
    </source>
</evidence>
<name>A0AAV5VJZ5_9BILA</name>
<dbReference type="SUPFAM" id="SSF54695">
    <property type="entry name" value="POZ domain"/>
    <property type="match status" value="1"/>
</dbReference>